<dbReference type="GO" id="GO:0032259">
    <property type="term" value="P:methylation"/>
    <property type="evidence" value="ECO:0007669"/>
    <property type="project" value="UniProtKB-KW"/>
</dbReference>
<dbReference type="OrthoDB" id="8936324at2"/>
<organism evidence="1 2">
    <name type="scientific">Virgibacillus phasianinus</name>
    <dbReference type="NCBI Taxonomy" id="2017483"/>
    <lineage>
        <taxon>Bacteria</taxon>
        <taxon>Bacillati</taxon>
        <taxon>Bacillota</taxon>
        <taxon>Bacilli</taxon>
        <taxon>Bacillales</taxon>
        <taxon>Bacillaceae</taxon>
        <taxon>Virgibacillus</taxon>
    </lineage>
</organism>
<dbReference type="Pfam" id="PF13489">
    <property type="entry name" value="Methyltransf_23"/>
    <property type="match status" value="1"/>
</dbReference>
<dbReference type="CDD" id="cd02440">
    <property type="entry name" value="AdoMet_MTases"/>
    <property type="match status" value="1"/>
</dbReference>
<accession>A0A220U3U5</accession>
<dbReference type="AlphaFoldDB" id="A0A220U3U5"/>
<dbReference type="Proteomes" id="UP000198312">
    <property type="component" value="Chromosome"/>
</dbReference>
<name>A0A220U3U5_9BACI</name>
<proteinExistence type="predicted"/>
<dbReference type="GO" id="GO:0008168">
    <property type="term" value="F:methyltransferase activity"/>
    <property type="evidence" value="ECO:0007669"/>
    <property type="project" value="UniProtKB-KW"/>
</dbReference>
<keyword evidence="2" id="KW-1185">Reference proteome</keyword>
<sequence length="207" mass="23173">MLKDTGERVIPEKMKITNDLLLEHVARYHFAINYSSGRVLDFASGSGYGSHIIAKKCKDKGVTEVIGVDNDKDAIAYGQYKYYHPLTTFLHGDVTASDLPEKLGQFDTILSFETIEHIPDEKQFLSNIYAMLKPGGTLLLSTPFGKGRGVPCGSPFHVHQLTIGEFKQLFVDYRSSAFYLQKGVLITPETLRDEEDYYPLGIAVCEK</sequence>
<evidence type="ECO:0000313" key="2">
    <source>
        <dbReference type="Proteomes" id="UP000198312"/>
    </source>
</evidence>
<keyword evidence="1" id="KW-0489">Methyltransferase</keyword>
<dbReference type="InterPro" id="IPR029063">
    <property type="entry name" value="SAM-dependent_MTases_sf"/>
</dbReference>
<protein>
    <submittedName>
        <fullName evidence="1">SAM-dependent methyltransferase</fullName>
    </submittedName>
</protein>
<keyword evidence="1" id="KW-0808">Transferase</keyword>
<gene>
    <name evidence="1" type="ORF">CFK37_11755</name>
</gene>
<dbReference type="PANTHER" id="PTHR43861">
    <property type="entry name" value="TRANS-ACONITATE 2-METHYLTRANSFERASE-RELATED"/>
    <property type="match status" value="1"/>
</dbReference>
<dbReference type="KEGG" id="vil:CFK37_11755"/>
<reference evidence="1 2" key="1">
    <citation type="submission" date="2017-07" db="EMBL/GenBank/DDBJ databases">
        <title>Virgibacillus sp. LM2416.</title>
        <authorList>
            <person name="Tak E.J."/>
            <person name="Bae J.-W."/>
        </authorList>
    </citation>
    <scope>NUCLEOTIDE SEQUENCE [LARGE SCALE GENOMIC DNA]</scope>
    <source>
        <strain evidence="1 2">LM2416</strain>
    </source>
</reference>
<dbReference type="EMBL" id="CP022315">
    <property type="protein sequence ID" value="ASK62770.1"/>
    <property type="molecule type" value="Genomic_DNA"/>
</dbReference>
<dbReference type="SUPFAM" id="SSF53335">
    <property type="entry name" value="S-adenosyl-L-methionine-dependent methyltransferases"/>
    <property type="match status" value="1"/>
</dbReference>
<dbReference type="RefSeq" id="WP_089062029.1">
    <property type="nucleotide sequence ID" value="NZ_CP022315.1"/>
</dbReference>
<evidence type="ECO:0000313" key="1">
    <source>
        <dbReference type="EMBL" id="ASK62770.1"/>
    </source>
</evidence>
<dbReference type="Gene3D" id="3.40.50.150">
    <property type="entry name" value="Vaccinia Virus protein VP39"/>
    <property type="match status" value="1"/>
</dbReference>